<feature type="non-terminal residue" evidence="2">
    <location>
        <position position="1"/>
    </location>
</feature>
<evidence type="ECO:0000256" key="1">
    <source>
        <dbReference type="SAM" id="MobiDB-lite"/>
    </source>
</evidence>
<keyword evidence="3" id="KW-1185">Reference proteome</keyword>
<sequence>DPATRDAEIAAQAAAYQTAHAAPGLVVEPIIGRTNLIKGGRRATSVRFQASRHVYEDLAYVALERMYAAAVDSGVPLQPLATLGREGYAYEVSETLRRLVRRAERAGPGSEAYNALYREYIHHSHQYHRPELVTGNGWREDLANVVNSNAPNAGGARFSPTPRTEVTRRTISGGGQGPIRAGDAYDDETGESGDPGAKSLFA</sequence>
<dbReference type="Proteomes" id="UP000256763">
    <property type="component" value="Unassembled WGS sequence"/>
</dbReference>
<reference evidence="3" key="1">
    <citation type="submission" date="2017-05" db="EMBL/GenBank/DDBJ databases">
        <authorList>
            <person name="Sharma S."/>
            <person name="Sidhu C."/>
            <person name="Pinnaka A.K."/>
        </authorList>
    </citation>
    <scope>NUCLEOTIDE SEQUENCE [LARGE SCALE GENOMIC DNA]</scope>
    <source>
        <strain evidence="3">AK93</strain>
    </source>
</reference>
<dbReference type="RefSeq" id="WP_220359455.1">
    <property type="nucleotide sequence ID" value="NZ_NFZW01000035.1"/>
</dbReference>
<dbReference type="EMBL" id="NFZW01000035">
    <property type="protein sequence ID" value="RFA32071.1"/>
    <property type="molecule type" value="Genomic_DNA"/>
</dbReference>
<protein>
    <submittedName>
        <fullName evidence="2">Uncharacterized protein</fullName>
    </submittedName>
</protein>
<proteinExistence type="predicted"/>
<evidence type="ECO:0000313" key="2">
    <source>
        <dbReference type="EMBL" id="RFA32071.1"/>
    </source>
</evidence>
<feature type="region of interest" description="Disordered" evidence="1">
    <location>
        <begin position="149"/>
        <end position="202"/>
    </location>
</feature>
<comment type="caution">
    <text evidence="2">The sequence shown here is derived from an EMBL/GenBank/DDBJ whole genome shotgun (WGS) entry which is preliminary data.</text>
</comment>
<name>A0A3E0WIU4_9GAMM</name>
<gene>
    <name evidence="2" type="ORF">CAL65_20765</name>
</gene>
<evidence type="ECO:0000313" key="3">
    <source>
        <dbReference type="Proteomes" id="UP000256763"/>
    </source>
</evidence>
<accession>A0A3E0WIU4</accession>
<dbReference type="AlphaFoldDB" id="A0A3E0WIU4"/>
<organism evidence="2 3">
    <name type="scientific">Alkalilimnicola ehrlichii</name>
    <dbReference type="NCBI Taxonomy" id="351052"/>
    <lineage>
        <taxon>Bacteria</taxon>
        <taxon>Pseudomonadati</taxon>
        <taxon>Pseudomonadota</taxon>
        <taxon>Gammaproteobacteria</taxon>
        <taxon>Chromatiales</taxon>
        <taxon>Ectothiorhodospiraceae</taxon>
        <taxon>Alkalilimnicola</taxon>
    </lineage>
</organism>